<comment type="caution">
    <text evidence="1">The sequence shown here is derived from an EMBL/GenBank/DDBJ whole genome shotgun (WGS) entry which is preliminary data.</text>
</comment>
<dbReference type="Proteomes" id="UP000887159">
    <property type="component" value="Unassembled WGS sequence"/>
</dbReference>
<name>A0A8X6RQT4_TRICX</name>
<dbReference type="AlphaFoldDB" id="A0A8X6RQT4"/>
<protein>
    <submittedName>
        <fullName evidence="1">Uncharacterized protein</fullName>
    </submittedName>
</protein>
<reference evidence="1" key="1">
    <citation type="submission" date="2020-08" db="EMBL/GenBank/DDBJ databases">
        <title>Multicomponent nature underlies the extraordinary mechanical properties of spider dragline silk.</title>
        <authorList>
            <person name="Kono N."/>
            <person name="Nakamura H."/>
            <person name="Mori M."/>
            <person name="Yoshida Y."/>
            <person name="Ohtoshi R."/>
            <person name="Malay A.D."/>
            <person name="Moran D.A.P."/>
            <person name="Tomita M."/>
            <person name="Numata K."/>
            <person name="Arakawa K."/>
        </authorList>
    </citation>
    <scope>NUCLEOTIDE SEQUENCE</scope>
</reference>
<dbReference type="EMBL" id="BMAU01021189">
    <property type="protein sequence ID" value="GFX95871.1"/>
    <property type="molecule type" value="Genomic_DNA"/>
</dbReference>
<evidence type="ECO:0000313" key="1">
    <source>
        <dbReference type="EMBL" id="GFX95871.1"/>
    </source>
</evidence>
<accession>A0A8X6RQT4</accession>
<evidence type="ECO:0000313" key="2">
    <source>
        <dbReference type="Proteomes" id="UP000887159"/>
    </source>
</evidence>
<sequence length="130" mass="14786">MNRLQHLGENIAGMQSNGSILEYDQLRLPEPEMTTLRTSAAYGIAIKMNIPCYEDQLVEIIGAVTVNEKIPDNDEDLNIEDSVQTPKISHSEGLKVIETAFQQFERHEPSVMDIVFLRRLRDEATKCRVL</sequence>
<gene>
    <name evidence="1" type="ORF">TNCV_2084511</name>
</gene>
<proteinExistence type="predicted"/>
<organism evidence="1 2">
    <name type="scientific">Trichonephila clavipes</name>
    <name type="common">Golden silk orbweaver</name>
    <name type="synonym">Nephila clavipes</name>
    <dbReference type="NCBI Taxonomy" id="2585209"/>
    <lineage>
        <taxon>Eukaryota</taxon>
        <taxon>Metazoa</taxon>
        <taxon>Ecdysozoa</taxon>
        <taxon>Arthropoda</taxon>
        <taxon>Chelicerata</taxon>
        <taxon>Arachnida</taxon>
        <taxon>Araneae</taxon>
        <taxon>Araneomorphae</taxon>
        <taxon>Entelegynae</taxon>
        <taxon>Araneoidea</taxon>
        <taxon>Nephilidae</taxon>
        <taxon>Trichonephila</taxon>
    </lineage>
</organism>
<keyword evidence="2" id="KW-1185">Reference proteome</keyword>